<sequence length="111" mass="12642">MCPLRFILVFFSAVLAGYFAWRMVRSSLDTDVASDKSALEDKSPTRKDFSFKVRCFLVTGRYLWSNLRAVNRGADGGAEELLGLVSSIIVLPNMYNLIFLIFLIFVGHRWL</sequence>
<evidence type="ECO:0000256" key="1">
    <source>
        <dbReference type="SAM" id="Phobius"/>
    </source>
</evidence>
<keyword evidence="1" id="KW-0472">Membrane</keyword>
<keyword evidence="3" id="KW-1185">Reference proteome</keyword>
<keyword evidence="1" id="KW-1133">Transmembrane helix</keyword>
<evidence type="ECO:0000313" key="2">
    <source>
        <dbReference type="EMBL" id="KAK4256271.1"/>
    </source>
</evidence>
<dbReference type="EMBL" id="JAWXYG010000013">
    <property type="protein sequence ID" value="KAK4256271.1"/>
    <property type="molecule type" value="Genomic_DNA"/>
</dbReference>
<proteinExistence type="predicted"/>
<evidence type="ECO:0000313" key="3">
    <source>
        <dbReference type="Proteomes" id="UP001293593"/>
    </source>
</evidence>
<keyword evidence="1" id="KW-0812">Transmembrane</keyword>
<dbReference type="AlphaFoldDB" id="A0AAE1MDV1"/>
<organism evidence="2 3">
    <name type="scientific">Acacia crassicarpa</name>
    <name type="common">northern wattle</name>
    <dbReference type="NCBI Taxonomy" id="499986"/>
    <lineage>
        <taxon>Eukaryota</taxon>
        <taxon>Viridiplantae</taxon>
        <taxon>Streptophyta</taxon>
        <taxon>Embryophyta</taxon>
        <taxon>Tracheophyta</taxon>
        <taxon>Spermatophyta</taxon>
        <taxon>Magnoliopsida</taxon>
        <taxon>eudicotyledons</taxon>
        <taxon>Gunneridae</taxon>
        <taxon>Pentapetalae</taxon>
        <taxon>rosids</taxon>
        <taxon>fabids</taxon>
        <taxon>Fabales</taxon>
        <taxon>Fabaceae</taxon>
        <taxon>Caesalpinioideae</taxon>
        <taxon>mimosoid clade</taxon>
        <taxon>Acacieae</taxon>
        <taxon>Acacia</taxon>
    </lineage>
</organism>
<accession>A0AAE1MDV1</accession>
<reference evidence="2" key="1">
    <citation type="submission" date="2023-10" db="EMBL/GenBank/DDBJ databases">
        <title>Chromosome-level genome of the transformable northern wattle, Acacia crassicarpa.</title>
        <authorList>
            <person name="Massaro I."/>
            <person name="Sinha N.R."/>
            <person name="Poethig S."/>
            <person name="Leichty A.R."/>
        </authorList>
    </citation>
    <scope>NUCLEOTIDE SEQUENCE</scope>
    <source>
        <strain evidence="2">Acra3RX</strain>
        <tissue evidence="2">Leaf</tissue>
    </source>
</reference>
<dbReference type="Proteomes" id="UP001293593">
    <property type="component" value="Unassembled WGS sequence"/>
</dbReference>
<comment type="caution">
    <text evidence="2">The sequence shown here is derived from an EMBL/GenBank/DDBJ whole genome shotgun (WGS) entry which is preliminary data.</text>
</comment>
<feature type="transmembrane region" description="Helical" evidence="1">
    <location>
        <begin position="7"/>
        <end position="24"/>
    </location>
</feature>
<dbReference type="PANTHER" id="PTHR34132:SF2">
    <property type="entry name" value="EMB|CAB87627.1-RELATED"/>
    <property type="match status" value="1"/>
</dbReference>
<feature type="transmembrane region" description="Helical" evidence="1">
    <location>
        <begin position="81"/>
        <end position="106"/>
    </location>
</feature>
<protein>
    <submittedName>
        <fullName evidence="2">Uncharacterized protein</fullName>
    </submittedName>
</protein>
<dbReference type="PANTHER" id="PTHR34132">
    <property type="entry name" value="EMB|CAB87627.1-RELATED"/>
    <property type="match status" value="1"/>
</dbReference>
<gene>
    <name evidence="2" type="ORF">QN277_009156</name>
</gene>
<name>A0AAE1MDV1_9FABA</name>